<gene>
    <name evidence="1" type="ORF">Cylst_5308</name>
</gene>
<dbReference type="eggNOG" id="ENOG502Z8FJ">
    <property type="taxonomic scope" value="Bacteria"/>
</dbReference>
<dbReference type="InterPro" id="IPR055892">
    <property type="entry name" value="DUF7469"/>
</dbReference>
<dbReference type="Pfam" id="PF24276">
    <property type="entry name" value="DUF7469"/>
    <property type="match status" value="1"/>
</dbReference>
<organism evidence="1 2">
    <name type="scientific">Cylindrospermum stagnale PCC 7417</name>
    <dbReference type="NCBI Taxonomy" id="56107"/>
    <lineage>
        <taxon>Bacteria</taxon>
        <taxon>Bacillati</taxon>
        <taxon>Cyanobacteriota</taxon>
        <taxon>Cyanophyceae</taxon>
        <taxon>Nostocales</taxon>
        <taxon>Nostocaceae</taxon>
        <taxon>Cylindrospermum</taxon>
    </lineage>
</organism>
<protein>
    <submittedName>
        <fullName evidence="1">Uncharacterized protein</fullName>
    </submittedName>
</protein>
<dbReference type="HOGENOM" id="CLU_1239142_0_0_3"/>
<dbReference type="AlphaFoldDB" id="K9X6R8"/>
<reference evidence="1 2" key="1">
    <citation type="submission" date="2012-06" db="EMBL/GenBank/DDBJ databases">
        <title>Finished chromosome of genome of Cylindrospermum stagnale PCC 7417.</title>
        <authorList>
            <consortium name="US DOE Joint Genome Institute"/>
            <person name="Gugger M."/>
            <person name="Coursin T."/>
            <person name="Rippka R."/>
            <person name="Tandeau De Marsac N."/>
            <person name="Huntemann M."/>
            <person name="Wei C.-L."/>
            <person name="Han J."/>
            <person name="Detter J.C."/>
            <person name="Han C."/>
            <person name="Tapia R."/>
            <person name="Chen A."/>
            <person name="Kyrpides N."/>
            <person name="Mavromatis K."/>
            <person name="Markowitz V."/>
            <person name="Szeto E."/>
            <person name="Ivanova N."/>
            <person name="Pagani I."/>
            <person name="Pati A."/>
            <person name="Goodwin L."/>
            <person name="Nordberg H.P."/>
            <person name="Cantor M.N."/>
            <person name="Hua S.X."/>
            <person name="Woyke T."/>
            <person name="Kerfeld C.A."/>
        </authorList>
    </citation>
    <scope>NUCLEOTIDE SEQUENCE [LARGE SCALE GENOMIC DNA]</scope>
    <source>
        <strain evidence="1 2">PCC 7417</strain>
    </source>
</reference>
<evidence type="ECO:0000313" key="1">
    <source>
        <dbReference type="EMBL" id="AFZ27337.1"/>
    </source>
</evidence>
<dbReference type="Proteomes" id="UP000010475">
    <property type="component" value="Chromosome"/>
</dbReference>
<evidence type="ECO:0000313" key="2">
    <source>
        <dbReference type="Proteomes" id="UP000010475"/>
    </source>
</evidence>
<dbReference type="STRING" id="56107.Cylst_5308"/>
<dbReference type="EMBL" id="CP003642">
    <property type="protein sequence ID" value="AFZ27337.1"/>
    <property type="molecule type" value="Genomic_DNA"/>
</dbReference>
<sequence>MPLYIPYQESPCEELFASAMFILKRQDVEISSIQHPSRDQQVPILHYQGQTFRLISVFKASQEVEARSLWRELTDNRGKACVLLEEPERYSVWGKIRLEQLGNDTGSHSKTEILTLASILVLQAVYMEIEDFLGTKQASLFQKDVGDVLQQKQFPQVSSLEVVKYLLTTEPSQIAKLPRWQETHVIILLQELHRIGKSYFGNVNFAKELTEKLQDLPEPERSLFIDWLNQSPLSKLWQ</sequence>
<name>K9X6R8_9NOST</name>
<dbReference type="PATRIC" id="fig|56107.3.peg.5832"/>
<dbReference type="NCBIfam" id="NF045621">
    <property type="entry name" value="Npun_F0813_fam"/>
    <property type="match status" value="1"/>
</dbReference>
<dbReference type="InterPro" id="IPR054638">
    <property type="entry name" value="Npun_F0813-like"/>
</dbReference>
<keyword evidence="2" id="KW-1185">Reference proteome</keyword>
<proteinExistence type="predicted"/>
<dbReference type="KEGG" id="csg:Cylst_5308"/>
<accession>K9X6R8</accession>